<accession>A0A0N0BBJ9</accession>
<evidence type="ECO:0000313" key="1">
    <source>
        <dbReference type="EMBL" id="KOX67291.1"/>
    </source>
</evidence>
<gene>
    <name evidence="1" type="ORF">WN51_00009</name>
</gene>
<dbReference type="AlphaFoldDB" id="A0A0N0BBJ9"/>
<evidence type="ECO:0000313" key="2">
    <source>
        <dbReference type="Proteomes" id="UP000053105"/>
    </source>
</evidence>
<keyword evidence="2" id="KW-1185">Reference proteome</keyword>
<reference evidence="1 2" key="1">
    <citation type="submission" date="2015-07" db="EMBL/GenBank/DDBJ databases">
        <title>The genome of Melipona quadrifasciata.</title>
        <authorList>
            <person name="Pan H."/>
            <person name="Kapheim K."/>
        </authorList>
    </citation>
    <scope>NUCLEOTIDE SEQUENCE [LARGE SCALE GENOMIC DNA]</scope>
    <source>
        <strain evidence="1">0111107301</strain>
        <tissue evidence="1">Whole body</tissue>
    </source>
</reference>
<name>A0A0N0BBJ9_9HYME</name>
<dbReference type="EMBL" id="KQ437811">
    <property type="protein sequence ID" value="KOX67291.1"/>
    <property type="molecule type" value="Genomic_DNA"/>
</dbReference>
<sequence>MSHGQFLELPAYIYRASLPRFPGQDNVTYVANYVCISIACEFTTRDGRKKKKENREIEGK</sequence>
<protein>
    <submittedName>
        <fullName evidence="1">Uncharacterized protein</fullName>
    </submittedName>
</protein>
<dbReference type="Proteomes" id="UP000053105">
    <property type="component" value="Unassembled WGS sequence"/>
</dbReference>
<proteinExistence type="predicted"/>
<organism evidence="1 2">
    <name type="scientific">Melipona quadrifasciata</name>
    <dbReference type="NCBI Taxonomy" id="166423"/>
    <lineage>
        <taxon>Eukaryota</taxon>
        <taxon>Metazoa</taxon>
        <taxon>Ecdysozoa</taxon>
        <taxon>Arthropoda</taxon>
        <taxon>Hexapoda</taxon>
        <taxon>Insecta</taxon>
        <taxon>Pterygota</taxon>
        <taxon>Neoptera</taxon>
        <taxon>Endopterygota</taxon>
        <taxon>Hymenoptera</taxon>
        <taxon>Apocrita</taxon>
        <taxon>Aculeata</taxon>
        <taxon>Apoidea</taxon>
        <taxon>Anthophila</taxon>
        <taxon>Apidae</taxon>
        <taxon>Melipona</taxon>
    </lineage>
</organism>